<dbReference type="InterPro" id="IPR002818">
    <property type="entry name" value="DJ-1/PfpI"/>
</dbReference>
<evidence type="ECO:0000313" key="4">
    <source>
        <dbReference type="EMBL" id="RNI33789.1"/>
    </source>
</evidence>
<proteinExistence type="predicted"/>
<dbReference type="CDD" id="cd03138">
    <property type="entry name" value="GATase1_AraC_2"/>
    <property type="match status" value="1"/>
</dbReference>
<dbReference type="RefSeq" id="WP_123122046.1">
    <property type="nucleotide sequence ID" value="NZ_RJJR01000016.1"/>
</dbReference>
<name>A0A3M9N7N8_9BACT</name>
<dbReference type="GO" id="GO:0043565">
    <property type="term" value="F:sequence-specific DNA binding"/>
    <property type="evidence" value="ECO:0007669"/>
    <property type="project" value="InterPro"/>
</dbReference>
<dbReference type="Proteomes" id="UP000267223">
    <property type="component" value="Unassembled WGS sequence"/>
</dbReference>
<evidence type="ECO:0000313" key="5">
    <source>
        <dbReference type="Proteomes" id="UP000267223"/>
    </source>
</evidence>
<dbReference type="Pfam" id="PF12833">
    <property type="entry name" value="HTH_18"/>
    <property type="match status" value="1"/>
</dbReference>
<dbReference type="Gene3D" id="3.40.50.880">
    <property type="match status" value="1"/>
</dbReference>
<dbReference type="InterPro" id="IPR052158">
    <property type="entry name" value="INH-QAR"/>
</dbReference>
<dbReference type="PANTHER" id="PTHR43130">
    <property type="entry name" value="ARAC-FAMILY TRANSCRIPTIONAL REGULATOR"/>
    <property type="match status" value="1"/>
</dbReference>
<gene>
    <name evidence="4" type="ORF">EFY79_17510</name>
</gene>
<sequence>MKQIIILATPNSNLGSIDNPRRAFLSVNHYLAEKKMDPLFNVQIAGSSNEIKVSNGTYTIHTDIRLKEVNNADLIIIPALEGDISQAVEMNADLVPWLINQYKRGAELASLCVGAFLLAATGLLDGKSCSTHWRAANEFKKLHPDVNLVTEKIITDENGIYTSGGAFSSANLVLYLIGKYAGREIAIHCSKNFQVDLDRQSQSPFIIFKGQKDHKDEYIKQAQEFIEKNVQEKISVEKLANFLSIGRRNLERRFKKATSNSIIEYMQRVKVEAAKYRFETSGDNVNEVMYNVGYTDAKAFRNTFKRFTGLSPISYRNRYNRTLASV</sequence>
<evidence type="ECO:0000259" key="3">
    <source>
        <dbReference type="PROSITE" id="PS01124"/>
    </source>
</evidence>
<dbReference type="Gene3D" id="1.10.10.60">
    <property type="entry name" value="Homeodomain-like"/>
    <property type="match status" value="2"/>
</dbReference>
<dbReference type="OrthoDB" id="9803764at2"/>
<dbReference type="SUPFAM" id="SSF46689">
    <property type="entry name" value="Homeodomain-like"/>
    <property type="match status" value="2"/>
</dbReference>
<protein>
    <submittedName>
        <fullName evidence="4">Helix-turn-helix domain-containing protein</fullName>
    </submittedName>
</protein>
<keyword evidence="2" id="KW-0804">Transcription</keyword>
<feature type="domain" description="HTH araC/xylS-type" evidence="3">
    <location>
        <begin position="220"/>
        <end position="318"/>
    </location>
</feature>
<dbReference type="EMBL" id="RJJR01000016">
    <property type="protein sequence ID" value="RNI33789.1"/>
    <property type="molecule type" value="Genomic_DNA"/>
</dbReference>
<dbReference type="GO" id="GO:0003700">
    <property type="term" value="F:DNA-binding transcription factor activity"/>
    <property type="evidence" value="ECO:0007669"/>
    <property type="project" value="InterPro"/>
</dbReference>
<dbReference type="PROSITE" id="PS01124">
    <property type="entry name" value="HTH_ARAC_FAMILY_2"/>
    <property type="match status" value="1"/>
</dbReference>
<dbReference type="InterPro" id="IPR009057">
    <property type="entry name" value="Homeodomain-like_sf"/>
</dbReference>
<evidence type="ECO:0000256" key="1">
    <source>
        <dbReference type="ARBA" id="ARBA00023015"/>
    </source>
</evidence>
<dbReference type="AlphaFoldDB" id="A0A3M9N7N8"/>
<comment type="caution">
    <text evidence="4">The sequence shown here is derived from an EMBL/GenBank/DDBJ whole genome shotgun (WGS) entry which is preliminary data.</text>
</comment>
<dbReference type="Pfam" id="PF01965">
    <property type="entry name" value="DJ-1_PfpI"/>
    <property type="match status" value="1"/>
</dbReference>
<dbReference type="InterPro" id="IPR018060">
    <property type="entry name" value="HTH_AraC"/>
</dbReference>
<dbReference type="SUPFAM" id="SSF52317">
    <property type="entry name" value="Class I glutamine amidotransferase-like"/>
    <property type="match status" value="1"/>
</dbReference>
<organism evidence="4 5">
    <name type="scientific">Hanamia caeni</name>
    <dbReference type="NCBI Taxonomy" id="2294116"/>
    <lineage>
        <taxon>Bacteria</taxon>
        <taxon>Pseudomonadati</taxon>
        <taxon>Bacteroidota</taxon>
        <taxon>Chitinophagia</taxon>
        <taxon>Chitinophagales</taxon>
        <taxon>Chitinophagaceae</taxon>
        <taxon>Hanamia</taxon>
    </lineage>
</organism>
<accession>A0A3M9N7N8</accession>
<evidence type="ECO:0000256" key="2">
    <source>
        <dbReference type="ARBA" id="ARBA00023163"/>
    </source>
</evidence>
<dbReference type="PANTHER" id="PTHR43130:SF11">
    <property type="entry name" value="TRANSCRIPTIONAL REGULATORY PROTEIN"/>
    <property type="match status" value="1"/>
</dbReference>
<keyword evidence="5" id="KW-1185">Reference proteome</keyword>
<keyword evidence="1" id="KW-0805">Transcription regulation</keyword>
<reference evidence="4 5" key="1">
    <citation type="submission" date="2018-11" db="EMBL/GenBank/DDBJ databases">
        <title>Draft genome sequence of Ferruginibacter sp. BO-59.</title>
        <authorList>
            <person name="Im W.T."/>
        </authorList>
    </citation>
    <scope>NUCLEOTIDE SEQUENCE [LARGE SCALE GENOMIC DNA]</scope>
    <source>
        <strain evidence="4 5">BO-59</strain>
    </source>
</reference>
<dbReference type="InterPro" id="IPR029062">
    <property type="entry name" value="Class_I_gatase-like"/>
</dbReference>
<dbReference type="SMART" id="SM00342">
    <property type="entry name" value="HTH_ARAC"/>
    <property type="match status" value="1"/>
</dbReference>